<dbReference type="PROSITE" id="PS00678">
    <property type="entry name" value="WD_REPEATS_1"/>
    <property type="match status" value="4"/>
</dbReference>
<proteinExistence type="predicted"/>
<dbReference type="InterPro" id="IPR019775">
    <property type="entry name" value="WD40_repeat_CS"/>
</dbReference>
<dbReference type="Proteomes" id="UP000663861">
    <property type="component" value="Unassembled WGS sequence"/>
</dbReference>
<dbReference type="Gene3D" id="3.40.50.300">
    <property type="entry name" value="P-loop containing nucleotide triphosphate hydrolases"/>
    <property type="match status" value="1"/>
</dbReference>
<dbReference type="EMBL" id="CAJMWY010000709">
    <property type="protein sequence ID" value="CAE6444644.1"/>
    <property type="molecule type" value="Genomic_DNA"/>
</dbReference>
<evidence type="ECO:0000256" key="3">
    <source>
        <dbReference type="PROSITE-ProRule" id="PRU00221"/>
    </source>
</evidence>
<gene>
    <name evidence="5" type="ORF">RDB_LOCUS45614</name>
</gene>
<dbReference type="PANTHER" id="PTHR19848:SF8">
    <property type="entry name" value="F-BOX AND WD REPEAT DOMAIN CONTAINING 7"/>
    <property type="match status" value="1"/>
</dbReference>
<accession>A0A8H3GCG3</accession>
<feature type="repeat" description="WD" evidence="3">
    <location>
        <begin position="1052"/>
        <end position="1093"/>
    </location>
</feature>
<dbReference type="InterPro" id="IPR056884">
    <property type="entry name" value="NPHP3-like_N"/>
</dbReference>
<dbReference type="PROSITE" id="PS50837">
    <property type="entry name" value="NACHT"/>
    <property type="match status" value="1"/>
</dbReference>
<reference evidence="5" key="1">
    <citation type="submission" date="2021-01" db="EMBL/GenBank/DDBJ databases">
        <authorList>
            <person name="Kaushik A."/>
        </authorList>
    </citation>
    <scope>NUCLEOTIDE SEQUENCE</scope>
    <source>
        <strain evidence="5">AG4-RS23</strain>
    </source>
</reference>
<evidence type="ECO:0000259" key="4">
    <source>
        <dbReference type="PROSITE" id="PS50837"/>
    </source>
</evidence>
<feature type="domain" description="NACHT" evidence="4">
    <location>
        <begin position="335"/>
        <end position="484"/>
    </location>
</feature>
<feature type="repeat" description="WD" evidence="3">
    <location>
        <begin position="921"/>
        <end position="962"/>
    </location>
</feature>
<dbReference type="InterPro" id="IPR036322">
    <property type="entry name" value="WD40_repeat_dom_sf"/>
</dbReference>
<keyword evidence="1 3" id="KW-0853">WD repeat</keyword>
<name>A0A8H3GCG3_9AGAM</name>
<keyword evidence="2" id="KW-0677">Repeat</keyword>
<dbReference type="InterPro" id="IPR027417">
    <property type="entry name" value="P-loop_NTPase"/>
</dbReference>
<dbReference type="InterPro" id="IPR001680">
    <property type="entry name" value="WD40_rpt"/>
</dbReference>
<dbReference type="InterPro" id="IPR020472">
    <property type="entry name" value="WD40_PAC1"/>
</dbReference>
<comment type="caution">
    <text evidence="5">The sequence shown here is derived from an EMBL/GenBank/DDBJ whole genome shotgun (WGS) entry which is preliminary data.</text>
</comment>
<organism evidence="5 6">
    <name type="scientific">Rhizoctonia solani</name>
    <dbReference type="NCBI Taxonomy" id="456999"/>
    <lineage>
        <taxon>Eukaryota</taxon>
        <taxon>Fungi</taxon>
        <taxon>Dikarya</taxon>
        <taxon>Basidiomycota</taxon>
        <taxon>Agaricomycotina</taxon>
        <taxon>Agaricomycetes</taxon>
        <taxon>Cantharellales</taxon>
        <taxon>Ceratobasidiaceae</taxon>
        <taxon>Rhizoctonia</taxon>
    </lineage>
</organism>
<feature type="repeat" description="WD" evidence="3">
    <location>
        <begin position="1187"/>
        <end position="1228"/>
    </location>
</feature>
<sequence>MDRQPRGPTLGPAELDTTAVQATFSASTSSKDLAAVEVTPSSGHSSLLRRFGGYLNRKIHLASNHDAHAKPSPQPRSATLGNLSQLLNKNKRPPVSLATTLFAQQLASAHLGDNQFSSLPRGVLPISDNHSSNNNREEDIVEWSSLRTTLKLLHGLTGWFPPLQSATEGLINCLEIVEAAARNRSDYAELAINLNAIVETLISHLQNAKSTRMSDCIVNFSRGIQQEIEGIREQQSHSATRRLIGVHSRAEDLIKRYRRIDALFKRLETDARLSLWSLYDEDSTNKRLDGLAPAKLAHYNSTLSEQLDRHSCALQTCVKILWNLQNWSRDEHAAKLHWMRGMPGTGKTTIAFSFAEALEEPERRHLAATFFCARSSPECQDTNRIIPTIAYQLARYSTPFQWELYRILGQDPDLNTQKISTQFDRLLKDPLIAVKDAIPDNAVVIIDALDECSNKRGVTQLVDLLLKHAPELPLKFFITCRPDADIYYRIASHKDSQSSCSITDLRTVGQSMVQQDIETYLQNKLGFLLPTPSQIEQLVQRSGCLFIYAATIVRYIQPDNPRIHHKERFQSILAMTSSSTDKMYETIDPLYEVVVQSVFEEANMDTCDKDTVRKVLWTVLCARESINIDTIGTLAGLTDKQQVRYALESLASVISLSEDEHVSTLHTTFIEFMLDPKRSRSLCCNKEQYNGSLTRQCFNLMKDQLRFNICDLESPHQPDESNPLIKSRVNDNISPALLYACRYWVDHLGDSDPSSALSTSVNDFLSHRLLFWMEVLNLKRLINEGEDVLFKAMIWLKARDSSSDIIKLAEDARNFVTGFAANKLSICTPHIYISALPFCHRLSSVFEKYSKRVPRLLKVRGSLMEWRRAAPLASSSWGKTYISSSFAFSPDGSLLAAGSIGDEGQMISVRNTRVVDICRPFLGPLAHIVALALSSDGKYVACASNDFKVQAWDVQNGAPVTKPLDGHTAAINSLSFSGDGIYIASGSSDRTIRIHYLSGSESIILRKNGVGAPIKSVSFSPDGEYIISGGDNSEILLWRMGEQSPISNDNQFKGHTSSVNSVAFSPDSQYVVSGSSDCTIRVWSSAEGQAIFKLIDRSGPNMHGHTDPISSVRFSPDGLRIVSASLDSTIRVWETQSGDLITGPFEGPCQIVAVTFSGDGTRIISASHDCKIQTWNAHCGVLSDNTARDDKYAITSVEVGPNGQQIVTGCSDGTIRVWNSRDGASDQSPLRGHNGAVRAIAWSPNNSIIASGSDDWSIRFWDLQKHPSVPVTSPLLGHKDWVWSVSFSPDGTKIVSGSNDCTIRVWSTLTGELLLDPLEGSTNPVSITIFSSDGTSIISGSNDSVIRVHNVYSGAKIFEKSFGEQSTSGASLAARAVQSRVANPVVSALVSLDTTPINSGSKRPTIQTSSLGNEIGTHGDALTKDPSSPSLVARNKATARDLLHTNVARYTKSNQLSRSLDFTAVAFSFDSRQVAFGCGDCSIHVWNILEHIPAIKTLQGHTSPVSSLAFSRDNTKLVSAAPDGTVRVWDVRKGVAVAGPFHHVTTGAILSVCFSPDGTSVVSGCENSTVFVWDICVGESGVSPIDEDEWNVEDDGWVITPKSERLFWLPQDIACYKPTQRTKLVIGPHGAICIDHQDLLKGRDWRQFDSPE</sequence>
<dbReference type="PROSITE" id="PS50294">
    <property type="entry name" value="WD_REPEATS_REGION"/>
    <property type="match status" value="9"/>
</dbReference>
<feature type="repeat" description="WD" evidence="3">
    <location>
        <begin position="1275"/>
        <end position="1316"/>
    </location>
</feature>
<dbReference type="Gene3D" id="2.130.10.10">
    <property type="entry name" value="YVTN repeat-like/Quinoprotein amine dehydrogenase"/>
    <property type="match status" value="4"/>
</dbReference>
<feature type="repeat" description="WD" evidence="3">
    <location>
        <begin position="1318"/>
        <end position="1359"/>
    </location>
</feature>
<feature type="repeat" description="WD" evidence="3">
    <location>
        <begin position="1230"/>
        <end position="1271"/>
    </location>
</feature>
<feature type="repeat" description="WD" evidence="3">
    <location>
        <begin position="1007"/>
        <end position="1048"/>
    </location>
</feature>
<dbReference type="CDD" id="cd00200">
    <property type="entry name" value="WD40"/>
    <property type="match status" value="2"/>
</dbReference>
<dbReference type="InterPro" id="IPR015943">
    <property type="entry name" value="WD40/YVTN_repeat-like_dom_sf"/>
</dbReference>
<dbReference type="SUPFAM" id="SSF52540">
    <property type="entry name" value="P-loop containing nucleoside triphosphate hydrolases"/>
    <property type="match status" value="1"/>
</dbReference>
<evidence type="ECO:0000256" key="1">
    <source>
        <dbReference type="ARBA" id="ARBA00022574"/>
    </source>
</evidence>
<dbReference type="SMART" id="SM00320">
    <property type="entry name" value="WD40"/>
    <property type="match status" value="14"/>
</dbReference>
<feature type="repeat" description="WD" evidence="3">
    <location>
        <begin position="964"/>
        <end position="994"/>
    </location>
</feature>
<feature type="repeat" description="WD" evidence="3">
    <location>
        <begin position="1498"/>
        <end position="1539"/>
    </location>
</feature>
<dbReference type="PRINTS" id="PR00320">
    <property type="entry name" value="GPROTEINBRPT"/>
</dbReference>
<dbReference type="SUPFAM" id="SSF50978">
    <property type="entry name" value="WD40 repeat-like"/>
    <property type="match status" value="2"/>
</dbReference>
<dbReference type="Pfam" id="PF00400">
    <property type="entry name" value="WD40"/>
    <property type="match status" value="13"/>
</dbReference>
<feature type="repeat" description="WD" evidence="3">
    <location>
        <begin position="1102"/>
        <end position="1143"/>
    </location>
</feature>
<dbReference type="PROSITE" id="PS50082">
    <property type="entry name" value="WD_REPEATS_2"/>
    <property type="match status" value="11"/>
</dbReference>
<dbReference type="InterPro" id="IPR007111">
    <property type="entry name" value="NACHT_NTPase"/>
</dbReference>
<dbReference type="PANTHER" id="PTHR19848">
    <property type="entry name" value="WD40 REPEAT PROTEIN"/>
    <property type="match status" value="1"/>
</dbReference>
<evidence type="ECO:0000313" key="6">
    <source>
        <dbReference type="Proteomes" id="UP000663861"/>
    </source>
</evidence>
<evidence type="ECO:0000313" key="5">
    <source>
        <dbReference type="EMBL" id="CAE6444644.1"/>
    </source>
</evidence>
<protein>
    <recommendedName>
        <fullName evidence="4">NACHT domain-containing protein</fullName>
    </recommendedName>
</protein>
<dbReference type="Pfam" id="PF24883">
    <property type="entry name" value="NPHP3_N"/>
    <property type="match status" value="1"/>
</dbReference>
<evidence type="ECO:0000256" key="2">
    <source>
        <dbReference type="ARBA" id="ARBA00022737"/>
    </source>
</evidence>
<feature type="repeat" description="WD" evidence="3">
    <location>
        <begin position="1542"/>
        <end position="1575"/>
    </location>
</feature>